<evidence type="ECO:0000313" key="4">
    <source>
        <dbReference type="Proteomes" id="UP000006794"/>
    </source>
</evidence>
<evidence type="ECO:0000256" key="2">
    <source>
        <dbReference type="SAM" id="Phobius"/>
    </source>
</evidence>
<dbReference type="HOGENOM" id="CLU_028008_1_0_2"/>
<keyword evidence="2" id="KW-1133">Transmembrane helix</keyword>
<evidence type="ECO:0000313" key="3">
    <source>
        <dbReference type="EMBL" id="AEH38787.1"/>
    </source>
</evidence>
<organism evidence="3 4">
    <name type="scientific">Halopiger xanaduensis (strain DSM 18323 / JCM 14033 / SH-6)</name>
    <dbReference type="NCBI Taxonomy" id="797210"/>
    <lineage>
        <taxon>Archaea</taxon>
        <taxon>Methanobacteriati</taxon>
        <taxon>Methanobacteriota</taxon>
        <taxon>Stenosarchaea group</taxon>
        <taxon>Halobacteria</taxon>
        <taxon>Halobacteriales</taxon>
        <taxon>Natrialbaceae</taxon>
        <taxon>Halopiger</taxon>
    </lineage>
</organism>
<dbReference type="Proteomes" id="UP000006794">
    <property type="component" value="Chromosome"/>
</dbReference>
<keyword evidence="4" id="KW-1185">Reference proteome</keyword>
<dbReference type="PANTHER" id="PTHR35902">
    <property type="entry name" value="S-LAYER DOMAIN-LIKE PROTEIN-RELATED"/>
    <property type="match status" value="1"/>
</dbReference>
<dbReference type="KEGG" id="hxa:Halxa_4184"/>
<dbReference type="STRING" id="797210.Halxa_4184"/>
<protein>
    <submittedName>
        <fullName evidence="3">Uncharacterized protein</fullName>
    </submittedName>
</protein>
<reference evidence="3 4" key="1">
    <citation type="journal article" date="2012" name="Stand. Genomic Sci.">
        <title>Complete genome sequence of Halopiger xanaduensis type strain (SH-6(T)).</title>
        <authorList>
            <person name="Anderson I."/>
            <person name="Tindall B.J."/>
            <person name="Rohde M."/>
            <person name="Lucas S."/>
            <person name="Han J."/>
            <person name="Lapidus A."/>
            <person name="Cheng J.F."/>
            <person name="Goodwin L."/>
            <person name="Pitluck S."/>
            <person name="Peters L."/>
            <person name="Pati A."/>
            <person name="Mikhailova N."/>
            <person name="Pagani I."/>
            <person name="Teshima H."/>
            <person name="Han C."/>
            <person name="Tapia R."/>
            <person name="Land M."/>
            <person name="Woyke T."/>
            <person name="Klenk H.P."/>
            <person name="Kyrpides N."/>
            <person name="Ivanova N."/>
        </authorList>
    </citation>
    <scope>NUCLEOTIDE SEQUENCE [LARGE SCALE GENOMIC DNA]</scope>
    <source>
        <strain evidence="4">DSM 18323 / JCM 14033 / SH-6</strain>
    </source>
</reference>
<gene>
    <name evidence="3" type="ordered locus">Halxa_4184</name>
</gene>
<dbReference type="eggNOG" id="arCOG02079">
    <property type="taxonomic scope" value="Archaea"/>
</dbReference>
<dbReference type="EMBL" id="CP002839">
    <property type="protein sequence ID" value="AEH38787.1"/>
    <property type="molecule type" value="Genomic_DNA"/>
</dbReference>
<dbReference type="PANTHER" id="PTHR35902:SF3">
    <property type="entry name" value="NPCBM-ASSOCIATED, NEW3 DOMAIN OF ALPHA-GALACTOSIDASE"/>
    <property type="match status" value="1"/>
</dbReference>
<evidence type="ECO:0000256" key="1">
    <source>
        <dbReference type="SAM" id="MobiDB-lite"/>
    </source>
</evidence>
<accession>F8D522</accession>
<keyword evidence="2" id="KW-0472">Membrane</keyword>
<proteinExistence type="predicted"/>
<feature type="transmembrane region" description="Helical" evidence="2">
    <location>
        <begin position="481"/>
        <end position="503"/>
    </location>
</feature>
<keyword evidence="2" id="KW-0812">Transmembrane</keyword>
<dbReference type="Gene3D" id="2.60.40.10">
    <property type="entry name" value="Immunoglobulins"/>
    <property type="match status" value="1"/>
</dbReference>
<dbReference type="InterPro" id="IPR013783">
    <property type="entry name" value="Ig-like_fold"/>
</dbReference>
<feature type="region of interest" description="Disordered" evidence="1">
    <location>
        <begin position="1"/>
        <end position="25"/>
    </location>
</feature>
<sequence length="506" mass="54165">MVSAAEVGKPNLSVYAPDNEVQPGTENSINLKIKNDAELKAGSNSQMLTANGVTVELEDTGPFEVKSGETPVGPIQDGQMVEVPQRIEVPDDVEPGKYEVTVRVRYSHWNRISSMERKTETKKYDVTLVVPDEPRFDVDTVKSDVEPGASGEAMLEITNTGTERANETRATIAGGTGITVDGATAEAPAEEAIGDLEPGESTTTTVDVTLAESLSAGEKPIEVGFTYRDTAGIEREAPAEITTLTPGPEQTFSIDTLEDTLSVGYEGEITGEIANDGPRPIDDAVLIVEPMSESLYIEDTRYALPALEAGETATFRYPTDVSGQADPGPRQLRFSVEYTGPSGEATLSDGPMSERVVVDERQDEFSITDDGVTVQQGKTSEFALTITNEREQTLSNIDARLYADSPLSTNNDEAFVPELEPGESTKITFDVSAESAAATETHPVELDFEYETESGESKLSDVYQHPIDVVPAESDGGGGGFMGSLVTVMIGLTIAGLGGVAWWRRT</sequence>
<dbReference type="AlphaFoldDB" id="F8D522"/>
<name>F8D522_HALXS</name>